<organism evidence="2 3">
    <name type="scientific">Streptomyces liliifuscus</name>
    <dbReference type="NCBI Taxonomy" id="2797636"/>
    <lineage>
        <taxon>Bacteria</taxon>
        <taxon>Bacillati</taxon>
        <taxon>Actinomycetota</taxon>
        <taxon>Actinomycetes</taxon>
        <taxon>Kitasatosporales</taxon>
        <taxon>Streptomycetaceae</taxon>
        <taxon>Streptomyces</taxon>
    </lineage>
</organism>
<gene>
    <name evidence="2" type="ORF">JEQ17_44925</name>
</gene>
<sequence>MRKPWMVGVLAGLLLLGACGDPSSGPESAAPVPSAPKASSTTHQRPAATPEAESSTRAGTGASAGASSGTGTGSGTPSQRSRPTVLYLGDSLAMENQKVLGGLMRDELKARYTSAPYSGTTLCDYLEGTGKDSLVPPKDKAAALVRSLRPDFVVLQFWGNAWGYTPCMDGITHDKARDKYFARYTADARRLTDQIAGAAGGARPKVVWVLQGPDPMTPDRVRRVNAIYERQAAASGDLLADAGKAVSPASARYTWTQYLPCTAYEREHKPYCTQPGSDRTALHIDDDYLHFCLVPTTTTPRPCPVRSPGILRITRAITRAVASQLD</sequence>
<feature type="compositionally biased region" description="Low complexity" evidence="1">
    <location>
        <begin position="20"/>
        <end position="40"/>
    </location>
</feature>
<feature type="region of interest" description="Disordered" evidence="1">
    <location>
        <begin position="20"/>
        <end position="83"/>
    </location>
</feature>
<feature type="compositionally biased region" description="Low complexity" evidence="1">
    <location>
        <begin position="52"/>
        <end position="67"/>
    </location>
</feature>
<keyword evidence="3" id="KW-1185">Reference proteome</keyword>
<dbReference type="Proteomes" id="UP000595636">
    <property type="component" value="Chromosome"/>
</dbReference>
<protein>
    <submittedName>
        <fullName evidence="2">SGNH/GDSL hydrolase family protein</fullName>
    </submittedName>
</protein>
<dbReference type="KEGG" id="slf:JEQ17_44925"/>
<proteinExistence type="predicted"/>
<dbReference type="InterPro" id="IPR036514">
    <property type="entry name" value="SGNH_hydro_sf"/>
</dbReference>
<dbReference type="AlphaFoldDB" id="A0A7T7L3M5"/>
<dbReference type="SUPFAM" id="SSF52266">
    <property type="entry name" value="SGNH hydrolase"/>
    <property type="match status" value="1"/>
</dbReference>
<evidence type="ECO:0000313" key="2">
    <source>
        <dbReference type="EMBL" id="QQM45863.1"/>
    </source>
</evidence>
<reference evidence="2 3" key="1">
    <citation type="submission" date="2020-12" db="EMBL/GenBank/DDBJ databases">
        <title>A novel species.</title>
        <authorList>
            <person name="Li K."/>
        </authorList>
    </citation>
    <scope>NUCLEOTIDE SEQUENCE [LARGE SCALE GENOMIC DNA]</scope>
    <source>
        <strain evidence="2 3">ZYC-3</strain>
    </source>
</reference>
<dbReference type="EMBL" id="CP066831">
    <property type="protein sequence ID" value="QQM45863.1"/>
    <property type="molecule type" value="Genomic_DNA"/>
</dbReference>
<name>A0A7T7L3M5_9ACTN</name>
<dbReference type="Gene3D" id="3.40.50.1110">
    <property type="entry name" value="SGNH hydrolase"/>
    <property type="match status" value="1"/>
</dbReference>
<dbReference type="PROSITE" id="PS51257">
    <property type="entry name" value="PROKAR_LIPOPROTEIN"/>
    <property type="match status" value="1"/>
</dbReference>
<keyword evidence="2" id="KW-0378">Hydrolase</keyword>
<evidence type="ECO:0000313" key="3">
    <source>
        <dbReference type="Proteomes" id="UP000595636"/>
    </source>
</evidence>
<accession>A0A7T7L3M5</accession>
<dbReference type="GO" id="GO:0016787">
    <property type="term" value="F:hydrolase activity"/>
    <property type="evidence" value="ECO:0007669"/>
    <property type="project" value="UniProtKB-KW"/>
</dbReference>
<dbReference type="RefSeq" id="WP_200400699.1">
    <property type="nucleotide sequence ID" value="NZ_CP066831.1"/>
</dbReference>
<evidence type="ECO:0000256" key="1">
    <source>
        <dbReference type="SAM" id="MobiDB-lite"/>
    </source>
</evidence>